<sequence>MLARCKGLERRAGENAMLKKLKLLTKSSHIQMMECELSASTVKNSADKEKVKKKKVKKEEKDEPPTPDPEPAAAPTRSSLHHSTKSSKKAVKRSGSNVFSMFSTQQVAEFKEGFALMDRDKDGILGKEDLRGTWDAVGKLVSDKELDEMLHEAPGPVNFTQLLSLFANRMAGGADDDQTIREAFLTFDENGKIDTNKLQHALVTWGDKFSAKEVADALECMGADGRGYVSTDEVVQMLTAGGEEEE</sequence>
<keyword evidence="3" id="KW-0106">Calcium</keyword>
<keyword evidence="1" id="KW-0479">Metal-binding</keyword>
<evidence type="ECO:0000256" key="1">
    <source>
        <dbReference type="ARBA" id="ARBA00022723"/>
    </source>
</evidence>
<accession>A0AAN9TF47</accession>
<keyword evidence="7" id="KW-1185">Reference proteome</keyword>
<organism evidence="6 7">
    <name type="scientific">Parthenolecanium corni</name>
    <dbReference type="NCBI Taxonomy" id="536013"/>
    <lineage>
        <taxon>Eukaryota</taxon>
        <taxon>Metazoa</taxon>
        <taxon>Ecdysozoa</taxon>
        <taxon>Arthropoda</taxon>
        <taxon>Hexapoda</taxon>
        <taxon>Insecta</taxon>
        <taxon>Pterygota</taxon>
        <taxon>Neoptera</taxon>
        <taxon>Paraneoptera</taxon>
        <taxon>Hemiptera</taxon>
        <taxon>Sternorrhyncha</taxon>
        <taxon>Coccoidea</taxon>
        <taxon>Coccidae</taxon>
        <taxon>Parthenolecanium</taxon>
    </lineage>
</organism>
<dbReference type="SUPFAM" id="SSF47473">
    <property type="entry name" value="EF-hand"/>
    <property type="match status" value="1"/>
</dbReference>
<comment type="caution">
    <text evidence="6">The sequence shown here is derived from an EMBL/GenBank/DDBJ whole genome shotgun (WGS) entry which is preliminary data.</text>
</comment>
<feature type="domain" description="EF-hand" evidence="5">
    <location>
        <begin position="209"/>
        <end position="244"/>
    </location>
</feature>
<gene>
    <name evidence="6" type="ORF">V9T40_001780</name>
</gene>
<dbReference type="PANTHER" id="PTHR23049">
    <property type="entry name" value="MYOSIN REGULATORY LIGHT CHAIN 2"/>
    <property type="match status" value="1"/>
</dbReference>
<dbReference type="InterPro" id="IPR050403">
    <property type="entry name" value="Myosin_RLC"/>
</dbReference>
<dbReference type="FunFam" id="1.10.238.10:FF:000007">
    <property type="entry name" value="Putative myosin regulatory light chain sqh"/>
    <property type="match status" value="1"/>
</dbReference>
<feature type="region of interest" description="Disordered" evidence="4">
    <location>
        <begin position="37"/>
        <end position="94"/>
    </location>
</feature>
<feature type="compositionally biased region" description="Basic residues" evidence="4">
    <location>
        <begin position="79"/>
        <end position="92"/>
    </location>
</feature>
<dbReference type="Pfam" id="PF13833">
    <property type="entry name" value="EF-hand_8"/>
    <property type="match status" value="1"/>
</dbReference>
<protein>
    <recommendedName>
        <fullName evidence="5">EF-hand domain-containing protein</fullName>
    </recommendedName>
</protein>
<dbReference type="GO" id="GO:0005509">
    <property type="term" value="F:calcium ion binding"/>
    <property type="evidence" value="ECO:0007669"/>
    <property type="project" value="InterPro"/>
</dbReference>
<name>A0AAN9TF47_9HEMI</name>
<proteinExistence type="predicted"/>
<dbReference type="EMBL" id="JBBCAQ010000022">
    <property type="protein sequence ID" value="KAK7590167.1"/>
    <property type="molecule type" value="Genomic_DNA"/>
</dbReference>
<reference evidence="6 7" key="1">
    <citation type="submission" date="2024-03" db="EMBL/GenBank/DDBJ databases">
        <title>Adaptation during the transition from Ophiocordyceps entomopathogen to insect associate is accompanied by gene loss and intensified selection.</title>
        <authorList>
            <person name="Ward C.M."/>
            <person name="Onetto C.A."/>
            <person name="Borneman A.R."/>
        </authorList>
    </citation>
    <scope>NUCLEOTIDE SEQUENCE [LARGE SCALE GENOMIC DNA]</scope>
    <source>
        <strain evidence="6">AWRI1</strain>
        <tissue evidence="6">Single Adult Female</tissue>
    </source>
</reference>
<dbReference type="GO" id="GO:0009791">
    <property type="term" value="P:post-embryonic development"/>
    <property type="evidence" value="ECO:0007669"/>
    <property type="project" value="UniProtKB-ARBA"/>
</dbReference>
<dbReference type="AlphaFoldDB" id="A0AAN9TF47"/>
<dbReference type="InterPro" id="IPR018247">
    <property type="entry name" value="EF_Hand_1_Ca_BS"/>
</dbReference>
<evidence type="ECO:0000256" key="3">
    <source>
        <dbReference type="ARBA" id="ARBA00022837"/>
    </source>
</evidence>
<dbReference type="InterPro" id="IPR002048">
    <property type="entry name" value="EF_hand_dom"/>
</dbReference>
<evidence type="ECO:0000313" key="7">
    <source>
        <dbReference type="Proteomes" id="UP001367676"/>
    </source>
</evidence>
<dbReference type="Gene3D" id="1.10.238.10">
    <property type="entry name" value="EF-hand"/>
    <property type="match status" value="2"/>
</dbReference>
<evidence type="ECO:0000256" key="2">
    <source>
        <dbReference type="ARBA" id="ARBA00022737"/>
    </source>
</evidence>
<dbReference type="PROSITE" id="PS00018">
    <property type="entry name" value="EF_HAND_1"/>
    <property type="match status" value="1"/>
</dbReference>
<evidence type="ECO:0000259" key="5">
    <source>
        <dbReference type="PROSITE" id="PS50222"/>
    </source>
</evidence>
<dbReference type="SMART" id="SM00054">
    <property type="entry name" value="EFh"/>
    <property type="match status" value="2"/>
</dbReference>
<evidence type="ECO:0000313" key="6">
    <source>
        <dbReference type="EMBL" id="KAK7590167.1"/>
    </source>
</evidence>
<keyword evidence="2" id="KW-0677">Repeat</keyword>
<dbReference type="InterPro" id="IPR011992">
    <property type="entry name" value="EF-hand-dom_pair"/>
</dbReference>
<dbReference type="PROSITE" id="PS50222">
    <property type="entry name" value="EF_HAND_2"/>
    <property type="match status" value="2"/>
</dbReference>
<feature type="domain" description="EF-hand" evidence="5">
    <location>
        <begin position="105"/>
        <end position="140"/>
    </location>
</feature>
<evidence type="ECO:0000256" key="4">
    <source>
        <dbReference type="SAM" id="MobiDB-lite"/>
    </source>
</evidence>
<dbReference type="Proteomes" id="UP001367676">
    <property type="component" value="Unassembled WGS sequence"/>
</dbReference>